<accession>A0A1T5N483</accession>
<protein>
    <submittedName>
        <fullName evidence="1">Uncharacterized protein</fullName>
    </submittedName>
</protein>
<evidence type="ECO:0000313" key="2">
    <source>
        <dbReference type="Proteomes" id="UP000190166"/>
    </source>
</evidence>
<sequence>MNDKVIIDYKCLIGVSACLRQVDLSIDRCRWTSWNELRTFYKERTEVEYYFYFFIEMCQKLMLYPQYHELSGNAGRFNYLLSSVFGQKSFITTAELETGYYLLDEFNGLLRNEFPDPKYVEIIRLRMAGYYTGILFPKLRRKDINKVLKIEHYLQNESLATLPLSKIIAG</sequence>
<dbReference type="AlphaFoldDB" id="A0A1T5N483"/>
<organism evidence="1 2">
    <name type="scientific">Chitinophaga ginsengisegetis</name>
    <dbReference type="NCBI Taxonomy" id="393003"/>
    <lineage>
        <taxon>Bacteria</taxon>
        <taxon>Pseudomonadati</taxon>
        <taxon>Bacteroidota</taxon>
        <taxon>Chitinophagia</taxon>
        <taxon>Chitinophagales</taxon>
        <taxon>Chitinophagaceae</taxon>
        <taxon>Chitinophaga</taxon>
    </lineage>
</organism>
<dbReference type="STRING" id="393003.SAMN05660461_0205"/>
<evidence type="ECO:0000313" key="1">
    <source>
        <dbReference type="EMBL" id="SKC95043.1"/>
    </source>
</evidence>
<dbReference type="EMBL" id="FUZZ01000001">
    <property type="protein sequence ID" value="SKC95043.1"/>
    <property type="molecule type" value="Genomic_DNA"/>
</dbReference>
<proteinExistence type="predicted"/>
<keyword evidence="2" id="KW-1185">Reference proteome</keyword>
<dbReference type="RefSeq" id="WP_079467560.1">
    <property type="nucleotide sequence ID" value="NZ_FUZZ01000001.1"/>
</dbReference>
<reference evidence="1 2" key="1">
    <citation type="submission" date="2017-02" db="EMBL/GenBank/DDBJ databases">
        <authorList>
            <person name="Peterson S.W."/>
        </authorList>
    </citation>
    <scope>NUCLEOTIDE SEQUENCE [LARGE SCALE GENOMIC DNA]</scope>
    <source>
        <strain evidence="1 2">DSM 18108</strain>
    </source>
</reference>
<name>A0A1T5N483_9BACT</name>
<gene>
    <name evidence="1" type="ORF">SAMN05660461_0205</name>
</gene>
<dbReference type="Proteomes" id="UP000190166">
    <property type="component" value="Unassembled WGS sequence"/>
</dbReference>